<sequence length="501" mass="58618">MDKGDYFRGIGNDGKDVIINDCRSQGESVVRYFLEIMPSDEEVDIVMLCSRKTLEMDERNGTYKKGNIYSAVSYLKERIERSPEKGKHKINYKIIKLYKNKLPNEHRLQEADDIDPSIPLMPANKEEESFFPEDEIGAISRAVEYIHYKKLQEKKTFKLYIDTHGGLRDIVFSMSAVNSLLYVGEAIRPKLISGINMASARIENQSEKFNVFNFFSGINEFLHFGNADILSEYVDIKSDFSYLTGADPSVQKIAKQIVKDMQKISYGVQMSDPRAFMEGLKELGNEFEKSSESNLKNTPFGILEQKIKDEYGSLLTNPNILDLIIWCVEHGLIQQALTFVESMLPYYYWDKKLLYFDKEQLKRFDEDENMAFNRYISRFRFNQQKTNKEMNFFAYHLLENTGEYEVTWARPRSTTLRYYHPESAAKGEDLEAKSRWIYNDNYGNVKLEDFRNKVLPLLQSHRILKIIRSSFNHGNLEYRISLPKLKRFILNYISELKKAKK</sequence>
<dbReference type="Proteomes" id="UP000265562">
    <property type="component" value="Chromosome"/>
</dbReference>
<evidence type="ECO:0000313" key="2">
    <source>
        <dbReference type="Proteomes" id="UP000265562"/>
    </source>
</evidence>
<gene>
    <name evidence="1" type="ORF">D4A81_07005</name>
</gene>
<reference evidence="1 2" key="1">
    <citation type="submission" date="2018-09" db="EMBL/GenBank/DDBJ databases">
        <title>Genome sequencing of Lachnoanaerobaculum umeaense DSM 23576.</title>
        <authorList>
            <person name="Kook J.-K."/>
            <person name="Park S.-N."/>
            <person name="Lim Y.K."/>
        </authorList>
    </citation>
    <scope>NUCLEOTIDE SEQUENCE [LARGE SCALE GENOMIC DNA]</scope>
    <source>
        <strain evidence="2">DSM 23576 \ CCUG 58757</strain>
    </source>
</reference>
<dbReference type="OrthoDB" id="2068552at2"/>
<organism evidence="1 2">
    <name type="scientific">Lachnoanaerobaculum umeaense</name>
    <dbReference type="NCBI Taxonomy" id="617123"/>
    <lineage>
        <taxon>Bacteria</taxon>
        <taxon>Bacillati</taxon>
        <taxon>Bacillota</taxon>
        <taxon>Clostridia</taxon>
        <taxon>Lachnospirales</taxon>
        <taxon>Lachnospiraceae</taxon>
        <taxon>Lachnoanaerobaculum</taxon>
    </lineage>
</organism>
<keyword evidence="2" id="KW-1185">Reference proteome</keyword>
<dbReference type="KEGG" id="lua:D4A81_07005"/>
<dbReference type="EMBL" id="CP032364">
    <property type="protein sequence ID" value="AYB00827.1"/>
    <property type="molecule type" value="Genomic_DNA"/>
</dbReference>
<proteinExistence type="predicted"/>
<accession>A0A385Q3S4</accession>
<protein>
    <submittedName>
        <fullName evidence="1">Uncharacterized protein</fullName>
    </submittedName>
</protein>
<evidence type="ECO:0000313" key="1">
    <source>
        <dbReference type="EMBL" id="AYB00827.1"/>
    </source>
</evidence>
<name>A0A385Q3S4_9FIRM</name>
<dbReference type="AlphaFoldDB" id="A0A385Q3S4"/>